<evidence type="ECO:0000256" key="1">
    <source>
        <dbReference type="ARBA" id="ARBA00023015"/>
    </source>
</evidence>
<proteinExistence type="predicted"/>
<dbReference type="PANTHER" id="PTHR43132:SF6">
    <property type="entry name" value="HTH-TYPE TRANSCRIPTIONAL REPRESSOR CZRA"/>
    <property type="match status" value="1"/>
</dbReference>
<dbReference type="Proteomes" id="UP000187891">
    <property type="component" value="Unassembled WGS sequence"/>
</dbReference>
<dbReference type="Pfam" id="PF01022">
    <property type="entry name" value="HTH_5"/>
    <property type="match status" value="1"/>
</dbReference>
<dbReference type="PRINTS" id="PR00778">
    <property type="entry name" value="HTHARSR"/>
</dbReference>
<dbReference type="EMBL" id="FMUE01000022">
    <property type="protein sequence ID" value="SCX35585.1"/>
    <property type="molecule type" value="Genomic_DNA"/>
</dbReference>
<dbReference type="GO" id="GO:0003700">
    <property type="term" value="F:DNA-binding transcription factor activity"/>
    <property type="evidence" value="ECO:0007669"/>
    <property type="project" value="InterPro"/>
</dbReference>
<dbReference type="NCBIfam" id="NF033788">
    <property type="entry name" value="HTH_metalloreg"/>
    <property type="match status" value="1"/>
</dbReference>
<dbReference type="STRING" id="1907666.DSM25559_5040"/>
<protein>
    <submittedName>
        <fullName evidence="5">HTH-type transcriptional repressor CzrA</fullName>
    </submittedName>
</protein>
<evidence type="ECO:0000259" key="4">
    <source>
        <dbReference type="PROSITE" id="PS50987"/>
    </source>
</evidence>
<sequence>MATEHQLELAAAMFKALADPLRLRTLVLLAEKERGVSELAEIEAEKIGTVSARLKVLLTARLVKRRREGQNAIYSIADHHVLALVENAIDHACHH</sequence>
<organism evidence="5 6">
    <name type="scientific">Agrobacterium rosae</name>
    <dbReference type="NCBI Taxonomy" id="1972867"/>
    <lineage>
        <taxon>Bacteria</taxon>
        <taxon>Pseudomonadati</taxon>
        <taxon>Pseudomonadota</taxon>
        <taxon>Alphaproteobacteria</taxon>
        <taxon>Hyphomicrobiales</taxon>
        <taxon>Rhizobiaceae</taxon>
        <taxon>Rhizobium/Agrobacterium group</taxon>
        <taxon>Agrobacterium</taxon>
    </lineage>
</organism>
<keyword evidence="1" id="KW-0805">Transcription regulation</keyword>
<dbReference type="InterPro" id="IPR036388">
    <property type="entry name" value="WH-like_DNA-bd_sf"/>
</dbReference>
<dbReference type="PANTHER" id="PTHR43132">
    <property type="entry name" value="ARSENICAL RESISTANCE OPERON REPRESSOR ARSR-RELATED"/>
    <property type="match status" value="1"/>
</dbReference>
<dbReference type="RefSeq" id="WP_244554521.1">
    <property type="nucleotide sequence ID" value="NZ_FMUE01000022.1"/>
</dbReference>
<accession>A0A1R3U5T6</accession>
<dbReference type="InterPro" id="IPR036390">
    <property type="entry name" value="WH_DNA-bd_sf"/>
</dbReference>
<dbReference type="GO" id="GO:0003677">
    <property type="term" value="F:DNA binding"/>
    <property type="evidence" value="ECO:0007669"/>
    <property type="project" value="UniProtKB-KW"/>
</dbReference>
<dbReference type="AlphaFoldDB" id="A0A1R3U5T6"/>
<reference evidence="6" key="1">
    <citation type="submission" date="2016-10" db="EMBL/GenBank/DDBJ databases">
        <authorList>
            <person name="Wibberg D."/>
        </authorList>
    </citation>
    <scope>NUCLEOTIDE SEQUENCE [LARGE SCALE GENOMIC DNA]</scope>
</reference>
<evidence type="ECO:0000256" key="2">
    <source>
        <dbReference type="ARBA" id="ARBA00023125"/>
    </source>
</evidence>
<dbReference type="Gene3D" id="1.10.10.10">
    <property type="entry name" value="Winged helix-like DNA-binding domain superfamily/Winged helix DNA-binding domain"/>
    <property type="match status" value="1"/>
</dbReference>
<dbReference type="SUPFAM" id="SSF46785">
    <property type="entry name" value="Winged helix' DNA-binding domain"/>
    <property type="match status" value="1"/>
</dbReference>
<feature type="domain" description="HTH arsR-type" evidence="4">
    <location>
        <begin position="2"/>
        <end position="95"/>
    </location>
</feature>
<dbReference type="PROSITE" id="PS50987">
    <property type="entry name" value="HTH_ARSR_2"/>
    <property type="match status" value="1"/>
</dbReference>
<evidence type="ECO:0000313" key="6">
    <source>
        <dbReference type="Proteomes" id="UP000187891"/>
    </source>
</evidence>
<keyword evidence="3" id="KW-0804">Transcription</keyword>
<evidence type="ECO:0000256" key="3">
    <source>
        <dbReference type="ARBA" id="ARBA00023163"/>
    </source>
</evidence>
<dbReference type="InterPro" id="IPR011991">
    <property type="entry name" value="ArsR-like_HTH"/>
</dbReference>
<gene>
    <name evidence="5" type="primary">czrA</name>
    <name evidence="5" type="ORF">DSM25559_5040</name>
</gene>
<dbReference type="CDD" id="cd00090">
    <property type="entry name" value="HTH_ARSR"/>
    <property type="match status" value="1"/>
</dbReference>
<keyword evidence="2" id="KW-0238">DNA-binding</keyword>
<evidence type="ECO:0000313" key="5">
    <source>
        <dbReference type="EMBL" id="SCX35585.1"/>
    </source>
</evidence>
<dbReference type="InterPro" id="IPR001845">
    <property type="entry name" value="HTH_ArsR_DNA-bd_dom"/>
</dbReference>
<dbReference type="SMART" id="SM00418">
    <property type="entry name" value="HTH_ARSR"/>
    <property type="match status" value="1"/>
</dbReference>
<name>A0A1R3U5T6_9HYPH</name>
<dbReference type="InterPro" id="IPR051011">
    <property type="entry name" value="Metal_resp_trans_reg"/>
</dbReference>